<sequence>MSGGKTRVWADLDPEGRMRQRFDFAIEVLSTDDATQTVTIRLKPDPRRYEIEDTAKGRLYIDKFTRVAIPEDVVQQMMQQHLGGFPISYGPPSISSASDYSKSRRASLGQELNGRAYMLPEEKAHPQKELFSASSADFVSFISVDIVGSTSLRQKFGEMFDRSYEVFLRELLTSVGHFRGAVLNVTGDGFIAFIDMPGFTSQCDNTVDLGLTFLRILREAINPALVEAGLPWLEVRVGADVGKAQKRDIAVAATGFQSHDIGSEALNRAVKLQENAQTGQFLIGQALYELLHVEWLERCSTVPFDGEPLGVFGYGVYEIT</sequence>
<dbReference type="GO" id="GO:0009190">
    <property type="term" value="P:cyclic nucleotide biosynthetic process"/>
    <property type="evidence" value="ECO:0007669"/>
    <property type="project" value="InterPro"/>
</dbReference>
<dbReference type="GO" id="GO:0004016">
    <property type="term" value="F:adenylate cyclase activity"/>
    <property type="evidence" value="ECO:0007669"/>
    <property type="project" value="UniProtKB-ARBA"/>
</dbReference>
<organism evidence="2 3">
    <name type="scientific">Martelella radicis</name>
    <dbReference type="NCBI Taxonomy" id="1397476"/>
    <lineage>
        <taxon>Bacteria</taxon>
        <taxon>Pseudomonadati</taxon>
        <taxon>Pseudomonadota</taxon>
        <taxon>Alphaproteobacteria</taxon>
        <taxon>Hyphomicrobiales</taxon>
        <taxon>Aurantimonadaceae</taxon>
        <taxon>Martelella</taxon>
    </lineage>
</organism>
<name>A0A7W6KMI3_9HYPH</name>
<dbReference type="AlphaFoldDB" id="A0A7W6KMI3"/>
<dbReference type="GO" id="GO:0035556">
    <property type="term" value="P:intracellular signal transduction"/>
    <property type="evidence" value="ECO:0007669"/>
    <property type="project" value="InterPro"/>
</dbReference>
<evidence type="ECO:0000313" key="3">
    <source>
        <dbReference type="Proteomes" id="UP000530571"/>
    </source>
</evidence>
<reference evidence="2 3" key="1">
    <citation type="submission" date="2020-08" db="EMBL/GenBank/DDBJ databases">
        <title>Genomic Encyclopedia of Type Strains, Phase IV (KMG-IV): sequencing the most valuable type-strain genomes for metagenomic binning, comparative biology and taxonomic classification.</title>
        <authorList>
            <person name="Goeker M."/>
        </authorList>
    </citation>
    <scope>NUCLEOTIDE SEQUENCE [LARGE SCALE GENOMIC DNA]</scope>
    <source>
        <strain evidence="2 3">DSM 28101</strain>
    </source>
</reference>
<evidence type="ECO:0000313" key="2">
    <source>
        <dbReference type="EMBL" id="MBB4122570.1"/>
    </source>
</evidence>
<dbReference type="Gene3D" id="3.30.70.1230">
    <property type="entry name" value="Nucleotide cyclase"/>
    <property type="match status" value="1"/>
</dbReference>
<dbReference type="EMBL" id="JACIDZ010000007">
    <property type="protein sequence ID" value="MBB4122570.1"/>
    <property type="molecule type" value="Genomic_DNA"/>
</dbReference>
<evidence type="ECO:0000259" key="1">
    <source>
        <dbReference type="PROSITE" id="PS50125"/>
    </source>
</evidence>
<dbReference type="InterPro" id="IPR001054">
    <property type="entry name" value="A/G_cyclase"/>
</dbReference>
<accession>A0A7W6KMI3</accession>
<dbReference type="RefSeq" id="WP_183486679.1">
    <property type="nucleotide sequence ID" value="NZ_JACIDZ010000007.1"/>
</dbReference>
<comment type="caution">
    <text evidence="2">The sequence shown here is derived from an EMBL/GenBank/DDBJ whole genome shotgun (WGS) entry which is preliminary data.</text>
</comment>
<feature type="domain" description="Guanylate cyclase" evidence="1">
    <location>
        <begin position="140"/>
        <end position="273"/>
    </location>
</feature>
<dbReference type="Proteomes" id="UP000530571">
    <property type="component" value="Unassembled WGS sequence"/>
</dbReference>
<keyword evidence="3" id="KW-1185">Reference proteome</keyword>
<gene>
    <name evidence="2" type="ORF">GGR30_002502</name>
</gene>
<dbReference type="PROSITE" id="PS50125">
    <property type="entry name" value="GUANYLATE_CYCLASE_2"/>
    <property type="match status" value="1"/>
</dbReference>
<dbReference type="InterPro" id="IPR029787">
    <property type="entry name" value="Nucleotide_cyclase"/>
</dbReference>
<dbReference type="SUPFAM" id="SSF55073">
    <property type="entry name" value="Nucleotide cyclase"/>
    <property type="match status" value="1"/>
</dbReference>
<proteinExistence type="predicted"/>
<protein>
    <submittedName>
        <fullName evidence="2">Class 3 adenylate cyclase</fullName>
    </submittedName>
</protein>